<dbReference type="GO" id="GO:0006508">
    <property type="term" value="P:proteolysis"/>
    <property type="evidence" value="ECO:0007669"/>
    <property type="project" value="UniProtKB-KW"/>
</dbReference>
<dbReference type="Pfam" id="PF05986">
    <property type="entry name" value="ADAMTS_spacer1"/>
    <property type="match status" value="1"/>
</dbReference>
<dbReference type="Pfam" id="PF01421">
    <property type="entry name" value="Reprolysin"/>
    <property type="match status" value="1"/>
</dbReference>
<keyword evidence="7" id="KW-0732">Signal</keyword>
<comment type="subunit">
    <text evidence="15">Interacts with COMP.</text>
</comment>
<evidence type="ECO:0000256" key="4">
    <source>
        <dbReference type="ARBA" id="ARBA00022670"/>
    </source>
</evidence>
<evidence type="ECO:0000256" key="2">
    <source>
        <dbReference type="ARBA" id="ARBA00022525"/>
    </source>
</evidence>
<feature type="binding site" evidence="17">
    <location>
        <position position="219"/>
    </location>
    <ligand>
        <name>Ca(2+)</name>
        <dbReference type="ChEBI" id="CHEBI:29108"/>
        <label>1</label>
    </ligand>
</feature>
<feature type="region of interest" description="Disordered" evidence="20">
    <location>
        <begin position="1107"/>
        <end position="1127"/>
    </location>
</feature>
<dbReference type="GO" id="GO:0030198">
    <property type="term" value="P:extracellular matrix organization"/>
    <property type="evidence" value="ECO:0007669"/>
    <property type="project" value="InterPro"/>
</dbReference>
<feature type="domain" description="PLAC" evidence="22">
    <location>
        <begin position="1392"/>
        <end position="1432"/>
    </location>
</feature>
<dbReference type="Pfam" id="PF17771">
    <property type="entry name" value="ADAMTS_CR_2"/>
    <property type="match status" value="1"/>
</dbReference>
<dbReference type="Proteomes" id="UP000694569">
    <property type="component" value="Unplaced"/>
</dbReference>
<feature type="domain" description="Peptidase M12B" evidence="21">
    <location>
        <begin position="125"/>
        <end position="335"/>
    </location>
</feature>
<comment type="cofactor">
    <cofactor evidence="17">
        <name>Zn(2+)</name>
        <dbReference type="ChEBI" id="CHEBI:29105"/>
    </cofactor>
    <text evidence="17">Binds 1 zinc ion per subunit.</text>
</comment>
<keyword evidence="17" id="KW-0106">Calcium</keyword>
<accession>A0A8C5LPI7</accession>
<dbReference type="GO" id="GO:0004222">
    <property type="term" value="F:metalloendopeptidase activity"/>
    <property type="evidence" value="ECO:0007669"/>
    <property type="project" value="InterPro"/>
</dbReference>
<feature type="binding site" evidence="17">
    <location>
        <position position="128"/>
    </location>
    <ligand>
        <name>Ca(2+)</name>
        <dbReference type="ChEBI" id="CHEBI:29108"/>
        <label>1</label>
    </ligand>
</feature>
<evidence type="ECO:0000256" key="3">
    <source>
        <dbReference type="ARBA" id="ARBA00022530"/>
    </source>
</evidence>
<evidence type="ECO:0000256" key="1">
    <source>
        <dbReference type="ARBA" id="ARBA00004498"/>
    </source>
</evidence>
<evidence type="ECO:0000259" key="21">
    <source>
        <dbReference type="PROSITE" id="PS50215"/>
    </source>
</evidence>
<feature type="disulfide bond" evidence="18">
    <location>
        <begin position="230"/>
        <end position="237"/>
    </location>
</feature>
<keyword evidence="2" id="KW-0964">Secreted</keyword>
<comment type="caution">
    <text evidence="19">Lacks conserved residue(s) required for the propagation of feature annotation.</text>
</comment>
<dbReference type="PANTHER" id="PTHR13723">
    <property type="entry name" value="ADAMTS A DISINTEGRIN AND METALLOPROTEASE WITH THROMBOSPONDIN MOTIFS PROTEASE"/>
    <property type="match status" value="1"/>
</dbReference>
<dbReference type="PROSITE" id="PS50092">
    <property type="entry name" value="TSP1"/>
    <property type="match status" value="8"/>
</dbReference>
<evidence type="ECO:0000256" key="8">
    <source>
        <dbReference type="ARBA" id="ARBA00022737"/>
    </source>
</evidence>
<keyword evidence="12" id="KW-0865">Zymogen</keyword>
<dbReference type="FunFam" id="2.20.100.10:FF:000005">
    <property type="entry name" value="ADAM metallopeptidase with thrombospondin type 1 motif 9"/>
    <property type="match status" value="3"/>
</dbReference>
<evidence type="ECO:0008006" key="25">
    <source>
        <dbReference type="Google" id="ProtNLM"/>
    </source>
</evidence>
<evidence type="ECO:0000256" key="15">
    <source>
        <dbReference type="ARBA" id="ARBA00062682"/>
    </source>
</evidence>
<feature type="binding site" evidence="17 19">
    <location>
        <position position="271"/>
    </location>
    <ligand>
        <name>Zn(2+)</name>
        <dbReference type="ChEBI" id="CHEBI:29105"/>
        <note>catalytic</note>
    </ligand>
</feature>
<evidence type="ECO:0000256" key="19">
    <source>
        <dbReference type="PROSITE-ProRule" id="PRU00276"/>
    </source>
</evidence>
<organism evidence="23 24">
    <name type="scientific">Leptobrachium leishanense</name>
    <name type="common">Leishan spiny toad</name>
    <dbReference type="NCBI Taxonomy" id="445787"/>
    <lineage>
        <taxon>Eukaryota</taxon>
        <taxon>Metazoa</taxon>
        <taxon>Chordata</taxon>
        <taxon>Craniata</taxon>
        <taxon>Vertebrata</taxon>
        <taxon>Euteleostomi</taxon>
        <taxon>Amphibia</taxon>
        <taxon>Batrachia</taxon>
        <taxon>Anura</taxon>
        <taxon>Pelobatoidea</taxon>
        <taxon>Megophryidae</taxon>
        <taxon>Leptobrachium</taxon>
    </lineage>
</organism>
<dbReference type="InterPro" id="IPR036383">
    <property type="entry name" value="TSP1_rpt_sf"/>
</dbReference>
<dbReference type="InterPro" id="IPR024079">
    <property type="entry name" value="MetalloPept_cat_dom_sf"/>
</dbReference>
<dbReference type="Ensembl" id="ENSLLET00000000153.1">
    <property type="protein sequence ID" value="ENSLLEP00000000142.1"/>
    <property type="gene ID" value="ENSLLEG00000000081.1"/>
</dbReference>
<reference evidence="23" key="1">
    <citation type="submission" date="2025-08" db="UniProtKB">
        <authorList>
            <consortium name="Ensembl"/>
        </authorList>
    </citation>
    <scope>IDENTIFICATION</scope>
</reference>
<dbReference type="InterPro" id="IPR013273">
    <property type="entry name" value="ADAMTS/ADAMTS-like"/>
</dbReference>
<dbReference type="Gene3D" id="3.40.390.10">
    <property type="entry name" value="Collagenase (Catalytic Domain)"/>
    <property type="match status" value="1"/>
</dbReference>
<evidence type="ECO:0000256" key="11">
    <source>
        <dbReference type="ARBA" id="ARBA00023049"/>
    </source>
</evidence>
<dbReference type="InterPro" id="IPR045371">
    <property type="entry name" value="ADAMTS_CR_3"/>
</dbReference>
<sequence length="1457" mass="164156">LNSLIFGRNETPQTPPSSYYRDALFVWRPDQKLPLFISHIRNLFQTGFFRLSHGDYFIEPFQNSSQAAGRRHKHVIYKRETAHCTIGILAKDFESALKRERHREEWERKHRKGKRISTRSVSKDRWVETLVVADTKMIEYHGSDNVESYIFTIMNMVAGLFADPSIGNAIHIKVVRLILLEEEEEGLKIVHHADQTLASFCKWQKSINPKSDAHPAHHDVAVLLTRKDICAGRNIPCETLGLSHLSGMCQPYRSCNINEDSGLPVAFTIAHELGHSFGIHHDGQGNDCETVGRHPYIMSRQLKYDASPLKWSTCSKEYITRFLDRGWGFCLDDVPIKKDKKPALVAPGVLYDLNHQCQLQYGPNATVCEFVDNVCQTLWCLMDNSCRSKLDPAADGTRCGENKWCFNGKCIIVGKQPETINGGWGAWTSWSHCTRTCGAGMQTAERKCNNPEPKYGGKYCTGERKRYRICKIFPCPKDTPSFRQMQCSEFDTVPYKNELHQWVPLYNTGNPCELNCKPEDANFADKLLDSVIDGTPCYEGNSRDLCVNGMCKNVGCDYEIESNATEDRCGVCLGDGSSCHTVRKEFEQNDGFGYVDVGRIPKGARDIKIEEVEEAGNFLAIRSEDPEKYYLNGAFIIQWNGDYKVAGTTFHYNRTGDLENLTAPGPTNETVWIQLLFQVNNPGVIYEYTIQKDMENETEPEYIWKYGSWTDCSVTCGTGFQRKIARCVNRGKGVIKNTFCDPEKQPMPKQKKCIMEDCPPRWWAGEWQQCSTTCGTTGEKKRTVLCIRTVGSDEQALPSEDCHHLTKPKGYMSCNRDVLCPSDWTVSNWSECSVTCGGGVRTRTVTCSKNNNEPCEASKKPNSKALCGLQQCPFVIKPLQPPIANKYGKKIIKVIVKKAGAPVKRIILQGNRSRLLTTTALTPTAPTMMLTPAVNSIKEHFQINEIPNSTHFNVDYKYDFVLVENNKKKSIMNSTKPIPTVSTDTSPKIEILNKTENDMSTGSVTTENPENMTSSYDFITELETQTDSKEMNATATTKPDNNYDTEMNFIIESRSKRHKGKSIMLQDNQSTEAYQSAIPTQASDLVTRQIPQTFNIKVIEPVIESEQNATTSEKNASDSAVQVSGEQDNLQDTNINISTDSSENLNNTTYTSILNSVNQTNTTGVISNMSDTVYWITGDWTECSTTCGLGAEWRSVECNTAWEADCQHVKKPDPARKCHLRPCASWRTGNWSKCSTNCGGGFRTREVLCMDIRENRPLRPFHCQSHGQNPQQNSTCNPENCLTWLAKPWSECSKTCGSGIRQRRVICPIESRCDLRKTPVFTINCSDNPCIKWKAHSWSDCSASCGEGAQRRIVDCIDADKNSTTNHTLCEGHEPKPQETQKCNKPDCRTATDSTCKKDKMSVNFCKTVKSIGKCSMKHIEEQCCFTCGQRQRSCCPPNCGTRGEYWIFLYIFSCAK</sequence>
<dbReference type="InterPro" id="IPR001590">
    <property type="entry name" value="Peptidase_M12B"/>
</dbReference>
<dbReference type="PROSITE" id="PS50900">
    <property type="entry name" value="PLAC"/>
    <property type="match status" value="1"/>
</dbReference>
<dbReference type="InterPro" id="IPR050439">
    <property type="entry name" value="ADAMTS_ADAMTS-like"/>
</dbReference>
<feature type="disulfide bond" evidence="18">
    <location>
        <begin position="399"/>
        <end position="410"/>
    </location>
</feature>
<dbReference type="InterPro" id="IPR000884">
    <property type="entry name" value="TSP1_rpt"/>
</dbReference>
<dbReference type="Pfam" id="PF00090">
    <property type="entry name" value="TSP_1"/>
    <property type="match status" value="1"/>
</dbReference>
<feature type="disulfide bond" evidence="18">
    <location>
        <begin position="368"/>
        <end position="386"/>
    </location>
</feature>
<dbReference type="FunFam" id="2.20.100.10:FF:000006">
    <property type="entry name" value="A disintegrin and metalloproteinase with thrombospondin motifs 1"/>
    <property type="match status" value="1"/>
</dbReference>
<feature type="binding site" evidence="17 19">
    <location>
        <position position="281"/>
    </location>
    <ligand>
        <name>Zn(2+)</name>
        <dbReference type="ChEBI" id="CHEBI:29105"/>
        <note>catalytic</note>
    </ligand>
</feature>
<feature type="disulfide bond" evidence="18">
    <location>
        <begin position="375"/>
        <end position="405"/>
    </location>
</feature>
<dbReference type="SUPFAM" id="SSF55486">
    <property type="entry name" value="Metalloproteases ('zincins'), catalytic domain"/>
    <property type="match status" value="1"/>
</dbReference>
<evidence type="ECO:0000313" key="23">
    <source>
        <dbReference type="Ensembl" id="ENSLLEP00000000142.1"/>
    </source>
</evidence>
<evidence type="ECO:0000256" key="10">
    <source>
        <dbReference type="ARBA" id="ARBA00022833"/>
    </source>
</evidence>
<dbReference type="FunFam" id="3.40.1620.60:FF:000004">
    <property type="entry name" value="A disintegrin and metalloproteinase with thrombospondin motifs 12"/>
    <property type="match status" value="1"/>
</dbReference>
<evidence type="ECO:0000313" key="24">
    <source>
        <dbReference type="Proteomes" id="UP000694569"/>
    </source>
</evidence>
<name>A0A8C5LPI7_9ANUR</name>
<dbReference type="SMART" id="SM00209">
    <property type="entry name" value="TSP1"/>
    <property type="match status" value="8"/>
</dbReference>
<reference evidence="23" key="2">
    <citation type="submission" date="2025-09" db="UniProtKB">
        <authorList>
            <consortium name="Ensembl"/>
        </authorList>
    </citation>
    <scope>IDENTIFICATION</scope>
</reference>
<dbReference type="CDD" id="cd04273">
    <property type="entry name" value="ZnMc_ADAMTS_like"/>
    <property type="match status" value="1"/>
</dbReference>
<dbReference type="SUPFAM" id="SSF82895">
    <property type="entry name" value="TSP-1 type 1 repeat"/>
    <property type="match status" value="8"/>
</dbReference>
<keyword evidence="10 17" id="KW-0862">Zinc</keyword>
<dbReference type="InterPro" id="IPR010294">
    <property type="entry name" value="ADAMTS_spacer1"/>
</dbReference>
<evidence type="ECO:0000256" key="12">
    <source>
        <dbReference type="ARBA" id="ARBA00023145"/>
    </source>
</evidence>
<evidence type="ECO:0000256" key="16">
    <source>
        <dbReference type="PIRSR" id="PIRSR613273-1"/>
    </source>
</evidence>
<comment type="subcellular location">
    <subcellularLocation>
        <location evidence="1">Secreted</location>
        <location evidence="1">Extracellular space</location>
        <location evidence="1">Extracellular matrix</location>
    </subcellularLocation>
</comment>
<feature type="binding site" evidence="17">
    <location>
        <position position="128"/>
    </location>
    <ligand>
        <name>Ca(2+)</name>
        <dbReference type="ChEBI" id="CHEBI:29108"/>
        <label>2</label>
    </ligand>
</feature>
<feature type="disulfide bond" evidence="18">
    <location>
        <begin position="437"/>
        <end position="475"/>
    </location>
</feature>
<keyword evidence="5" id="KW-0165">Cleavage on pair of basic residues</keyword>
<dbReference type="Pfam" id="PF19236">
    <property type="entry name" value="ADAMTS_CR_3"/>
    <property type="match status" value="1"/>
</dbReference>
<feature type="active site" evidence="16 19">
    <location>
        <position position="272"/>
    </location>
</feature>
<dbReference type="GO" id="GO:0046872">
    <property type="term" value="F:metal ion binding"/>
    <property type="evidence" value="ECO:0007669"/>
    <property type="project" value="UniProtKB-KW"/>
</dbReference>
<feature type="disulfide bond" evidence="18">
    <location>
        <begin position="357"/>
        <end position="380"/>
    </location>
</feature>
<keyword evidence="6 17" id="KW-0479">Metal-binding</keyword>
<keyword evidence="24" id="KW-1185">Reference proteome</keyword>
<dbReference type="PANTHER" id="PTHR13723:SF189">
    <property type="entry name" value="A DISINTEGRIN AND METALLOPROTEINASE WITH THROMBOSPONDIN MOTIFS 12"/>
    <property type="match status" value="1"/>
</dbReference>
<evidence type="ECO:0000256" key="5">
    <source>
        <dbReference type="ARBA" id="ARBA00022685"/>
    </source>
</evidence>
<dbReference type="FunFam" id="3.40.390.10:FF:000001">
    <property type="entry name" value="A disintegrin and metalloproteinase with thrombospondin motifs 1"/>
    <property type="match status" value="1"/>
</dbReference>
<feature type="binding site" evidence="17">
    <location>
        <position position="333"/>
    </location>
    <ligand>
        <name>Ca(2+)</name>
        <dbReference type="ChEBI" id="CHEBI:29108"/>
        <label>1</label>
    </ligand>
</feature>
<keyword evidence="4" id="KW-0645">Protease</keyword>
<keyword evidence="9" id="KW-0378">Hydrolase</keyword>
<dbReference type="InterPro" id="IPR041645">
    <property type="entry name" value="ADAMTS_CR_2"/>
</dbReference>
<keyword evidence="11" id="KW-0482">Metalloprotease</keyword>
<feature type="disulfide bond" evidence="18">
    <location>
        <begin position="288"/>
        <end position="314"/>
    </location>
</feature>
<dbReference type="InterPro" id="IPR006586">
    <property type="entry name" value="ADAM_Cys-rich"/>
</dbReference>
<evidence type="ECO:0000256" key="14">
    <source>
        <dbReference type="ARBA" id="ARBA00023180"/>
    </source>
</evidence>
<dbReference type="Gene3D" id="2.20.100.10">
    <property type="entry name" value="Thrombospondin type-1 (TSP1) repeat"/>
    <property type="match status" value="8"/>
</dbReference>
<keyword evidence="3" id="KW-0272">Extracellular matrix</keyword>
<feature type="disulfide bond" evidence="18">
    <location>
        <begin position="433"/>
        <end position="470"/>
    </location>
</feature>
<evidence type="ECO:0000256" key="9">
    <source>
        <dbReference type="ARBA" id="ARBA00022801"/>
    </source>
</evidence>
<dbReference type="PRINTS" id="PR01857">
    <property type="entry name" value="ADAMTSFAMILY"/>
</dbReference>
<feature type="disulfide bond" evidence="18">
    <location>
        <begin position="249"/>
        <end position="330"/>
    </location>
</feature>
<evidence type="ECO:0000256" key="17">
    <source>
        <dbReference type="PIRSR" id="PIRSR613273-2"/>
    </source>
</evidence>
<keyword evidence="8" id="KW-0677">Repeat</keyword>
<evidence type="ECO:0000256" key="7">
    <source>
        <dbReference type="ARBA" id="ARBA00022729"/>
    </source>
</evidence>
<evidence type="ECO:0000256" key="6">
    <source>
        <dbReference type="ARBA" id="ARBA00022723"/>
    </source>
</evidence>
<dbReference type="Gene3D" id="3.40.1620.60">
    <property type="match status" value="1"/>
</dbReference>
<feature type="binding site" evidence="17">
    <location>
        <position position="212"/>
    </location>
    <ligand>
        <name>Ca(2+)</name>
        <dbReference type="ChEBI" id="CHEBI:29108"/>
        <label>1</label>
    </ligand>
</feature>
<feature type="binding site" evidence="17">
    <location>
        <position position="330"/>
    </location>
    <ligand>
        <name>Ca(2+)</name>
        <dbReference type="ChEBI" id="CHEBI:29108"/>
        <label>1</label>
    </ligand>
</feature>
<dbReference type="SMART" id="SM00608">
    <property type="entry name" value="ACR"/>
    <property type="match status" value="1"/>
</dbReference>
<dbReference type="OrthoDB" id="412680at2759"/>
<feature type="disulfide bond" evidence="18">
    <location>
        <begin position="201"/>
        <end position="255"/>
    </location>
</feature>
<feature type="disulfide bond" evidence="18">
    <location>
        <begin position="448"/>
        <end position="460"/>
    </location>
</feature>
<evidence type="ECO:0000256" key="20">
    <source>
        <dbReference type="SAM" id="MobiDB-lite"/>
    </source>
</evidence>
<feature type="binding site" evidence="17">
    <location>
        <position position="212"/>
    </location>
    <ligand>
        <name>Ca(2+)</name>
        <dbReference type="ChEBI" id="CHEBI:29108"/>
        <label>2</label>
    </ligand>
</feature>
<evidence type="ECO:0000256" key="13">
    <source>
        <dbReference type="ARBA" id="ARBA00023157"/>
    </source>
</evidence>
<feature type="binding site" evidence="17 19">
    <location>
        <position position="275"/>
    </location>
    <ligand>
        <name>Zn(2+)</name>
        <dbReference type="ChEBI" id="CHEBI:29105"/>
        <note>catalytic</note>
    </ligand>
</feature>
<dbReference type="PROSITE" id="PS50215">
    <property type="entry name" value="ADAM_MEPRO"/>
    <property type="match status" value="1"/>
</dbReference>
<dbReference type="InterPro" id="IPR010909">
    <property type="entry name" value="PLAC"/>
</dbReference>
<feature type="binding site" evidence="17">
    <location>
        <position position="333"/>
    </location>
    <ligand>
        <name>Ca(2+)</name>
        <dbReference type="ChEBI" id="CHEBI:29108"/>
        <label>2</label>
    </ligand>
</feature>
<dbReference type="Gene3D" id="2.60.120.830">
    <property type="match status" value="1"/>
</dbReference>
<protein>
    <recommendedName>
        <fullName evidence="25">ADAM metallopeptidase with thrombospondin type 1 motif 12</fullName>
    </recommendedName>
</protein>
<dbReference type="GeneTree" id="ENSGT00940000155855"/>
<dbReference type="GO" id="GO:0031012">
    <property type="term" value="C:extracellular matrix"/>
    <property type="evidence" value="ECO:0007669"/>
    <property type="project" value="TreeGrafter"/>
</dbReference>
<evidence type="ECO:0000256" key="18">
    <source>
        <dbReference type="PIRSR" id="PIRSR613273-3"/>
    </source>
</evidence>
<keyword evidence="14" id="KW-0325">Glycoprotein</keyword>
<dbReference type="Pfam" id="PF19030">
    <property type="entry name" value="TSP1_ADAMTS"/>
    <property type="match status" value="7"/>
</dbReference>
<keyword evidence="13 18" id="KW-1015">Disulfide bond</keyword>
<evidence type="ECO:0000259" key="22">
    <source>
        <dbReference type="PROSITE" id="PS50900"/>
    </source>
</evidence>
<proteinExistence type="predicted"/>
<dbReference type="FunFam" id="2.60.120.830:FF:000001">
    <property type="entry name" value="A disintegrin and metalloproteinase with thrombospondin motifs 1"/>
    <property type="match status" value="1"/>
</dbReference>